<feature type="compositionally biased region" description="Acidic residues" evidence="2">
    <location>
        <begin position="964"/>
        <end position="974"/>
    </location>
</feature>
<name>A0A5C5YRU8_9BACT</name>
<dbReference type="InterPro" id="IPR011990">
    <property type="entry name" value="TPR-like_helical_dom_sf"/>
</dbReference>
<keyword evidence="1" id="KW-0802">TPR repeat</keyword>
<accession>A0A5C5YRU8</accession>
<evidence type="ECO:0000313" key="5">
    <source>
        <dbReference type="Proteomes" id="UP000318478"/>
    </source>
</evidence>
<dbReference type="AlphaFoldDB" id="A0A5C5YRU8"/>
<organism evidence="4 5">
    <name type="scientific">Posidoniimonas polymericola</name>
    <dbReference type="NCBI Taxonomy" id="2528002"/>
    <lineage>
        <taxon>Bacteria</taxon>
        <taxon>Pseudomonadati</taxon>
        <taxon>Planctomycetota</taxon>
        <taxon>Planctomycetia</taxon>
        <taxon>Pirellulales</taxon>
        <taxon>Lacipirellulaceae</taxon>
        <taxon>Posidoniimonas</taxon>
    </lineage>
</organism>
<keyword evidence="5" id="KW-1185">Reference proteome</keyword>
<sequence precursor="true">MLLGVFMLAAALGSVAARAELAGDRVVSLRRTAVDEQLRQRDNAWPNRDALSIELARQALLLTAREEFGLATRDGTFYEPLERDGEATFGVVLDIWHPGESELRIDRGGEELAAQTFTIEPAYAHTYGLLAAELEPRTRGELIELLEQCGYRPSPNRLVDTAPLAAETEDALLQMNHISQWRALRTIHGDIRESGESPERLGGLARGYANLSQLYSPLLDLRAQACRARALLYAERLRQRWPEHLGGRWSEAYTNVMIGLIQDGYEDVLEIRKQESSSSPGGDSSPAWAPLLTEYHKYKFDKLRDRFRDTDSPLSDLAGTLWCRAVQQSDCDHLTLAACREQLSDHPDELWMVDVLYEDSGVGFNHQVTAIMPAVHSQQIARWLPLVEGLPEMVAEELDGIEHAGAEMAAELPRVEIAEALIAAGEDDQQEPSLAVLGCGIEAWNALHAARRGLFVKHSLGMDASDEVRRLEPEITGYPLAPLIRTLALPPGSRADDYAGTVGDFTFVDAATIGAGYALMRKLPAAVKLQNMTVNQARGYQRWLRVQVEPDLHRAMTKWYAGKTQQQVFFTEQLAEVSRESPLLLTTNVRYRWDLFKNKVEKLAAQYPTYPSLNLAIAKGYEAQGDNDRALEFYQRYVDQAPDAVALRALANLYFKRGDEDQWFTTMNRIFDLEDYGLRQSRAASAIAATYMHQGRHDDALPWAERGSRSGAADPMQLYCECLTLHGRDHEAEQLAVYVTERYGMNYGHDDWYDWCARTGKGDLEAAWKRKQQRLANHGLEGTREQLVAETLHLLTTDQPAEARDMLAERFAQKFSPWDGMTLAMLYDQLDQPTERDAVLQTLAEHEPEDEKESPGFFVELAKVLQQAIATGEIDQPEVDRLVEQYREQGSGNLTGSFGIFLGRYAAHRDQQDRAIEYWKPAACYSNACWERQLAWKYLRDAGVNPAQVEGRHYRGEFWRDEPKEDEEAEEAGDSEQAVEPAGESE</sequence>
<dbReference type="Gene3D" id="1.25.40.10">
    <property type="entry name" value="Tetratricopeptide repeat domain"/>
    <property type="match status" value="1"/>
</dbReference>
<dbReference type="Proteomes" id="UP000318478">
    <property type="component" value="Unassembled WGS sequence"/>
</dbReference>
<dbReference type="InterPro" id="IPR019734">
    <property type="entry name" value="TPR_rpt"/>
</dbReference>
<feature type="signal peptide" evidence="3">
    <location>
        <begin position="1"/>
        <end position="19"/>
    </location>
</feature>
<feature type="region of interest" description="Disordered" evidence="2">
    <location>
        <begin position="955"/>
        <end position="986"/>
    </location>
</feature>
<dbReference type="EMBL" id="SJPO01000004">
    <property type="protein sequence ID" value="TWT77427.1"/>
    <property type="molecule type" value="Genomic_DNA"/>
</dbReference>
<dbReference type="RefSeq" id="WP_146586557.1">
    <property type="nucleotide sequence ID" value="NZ_SJPO01000004.1"/>
</dbReference>
<evidence type="ECO:0000256" key="2">
    <source>
        <dbReference type="SAM" id="MobiDB-lite"/>
    </source>
</evidence>
<evidence type="ECO:0000256" key="1">
    <source>
        <dbReference type="PROSITE-ProRule" id="PRU00339"/>
    </source>
</evidence>
<feature type="chain" id="PRO_5023053452" description="Tetratricopeptide repeat protein" evidence="3">
    <location>
        <begin position="20"/>
        <end position="986"/>
    </location>
</feature>
<evidence type="ECO:0008006" key="6">
    <source>
        <dbReference type="Google" id="ProtNLM"/>
    </source>
</evidence>
<keyword evidence="3" id="KW-0732">Signal</keyword>
<dbReference type="SUPFAM" id="SSF81901">
    <property type="entry name" value="HCP-like"/>
    <property type="match status" value="1"/>
</dbReference>
<dbReference type="OrthoDB" id="213842at2"/>
<reference evidence="4 5" key="1">
    <citation type="submission" date="2019-02" db="EMBL/GenBank/DDBJ databases">
        <title>Deep-cultivation of Planctomycetes and their phenomic and genomic characterization uncovers novel biology.</title>
        <authorList>
            <person name="Wiegand S."/>
            <person name="Jogler M."/>
            <person name="Boedeker C."/>
            <person name="Pinto D."/>
            <person name="Vollmers J."/>
            <person name="Rivas-Marin E."/>
            <person name="Kohn T."/>
            <person name="Peeters S.H."/>
            <person name="Heuer A."/>
            <person name="Rast P."/>
            <person name="Oberbeckmann S."/>
            <person name="Bunk B."/>
            <person name="Jeske O."/>
            <person name="Meyerdierks A."/>
            <person name="Storesund J.E."/>
            <person name="Kallscheuer N."/>
            <person name="Luecker S."/>
            <person name="Lage O.M."/>
            <person name="Pohl T."/>
            <person name="Merkel B.J."/>
            <person name="Hornburger P."/>
            <person name="Mueller R.-W."/>
            <person name="Bruemmer F."/>
            <person name="Labrenz M."/>
            <person name="Spormann A.M."/>
            <person name="Op Den Camp H."/>
            <person name="Overmann J."/>
            <person name="Amann R."/>
            <person name="Jetten M.S.M."/>
            <person name="Mascher T."/>
            <person name="Medema M.H."/>
            <person name="Devos D.P."/>
            <person name="Kaster A.-K."/>
            <person name="Ovreas L."/>
            <person name="Rohde M."/>
            <person name="Galperin M.Y."/>
            <person name="Jogler C."/>
        </authorList>
    </citation>
    <scope>NUCLEOTIDE SEQUENCE [LARGE SCALE GENOMIC DNA]</scope>
    <source>
        <strain evidence="4 5">Pla123a</strain>
    </source>
</reference>
<evidence type="ECO:0000313" key="4">
    <source>
        <dbReference type="EMBL" id="TWT77427.1"/>
    </source>
</evidence>
<protein>
    <recommendedName>
        <fullName evidence="6">Tetratricopeptide repeat protein</fullName>
    </recommendedName>
</protein>
<comment type="caution">
    <text evidence="4">The sequence shown here is derived from an EMBL/GenBank/DDBJ whole genome shotgun (WGS) entry which is preliminary data.</text>
</comment>
<feature type="repeat" description="TPR" evidence="1">
    <location>
        <begin position="611"/>
        <end position="644"/>
    </location>
</feature>
<gene>
    <name evidence="4" type="ORF">Pla123a_20880</name>
</gene>
<dbReference type="PROSITE" id="PS50005">
    <property type="entry name" value="TPR"/>
    <property type="match status" value="1"/>
</dbReference>
<evidence type="ECO:0000256" key="3">
    <source>
        <dbReference type="SAM" id="SignalP"/>
    </source>
</evidence>
<proteinExistence type="predicted"/>